<accession>R7U1A0</accession>
<proteinExistence type="inferred from homology"/>
<dbReference type="SMART" id="SM00301">
    <property type="entry name" value="DM"/>
    <property type="match status" value="1"/>
</dbReference>
<dbReference type="PANTHER" id="PTHR12322:SF116">
    <property type="entry name" value="DOUBLESEX-MAB RELATED 99B"/>
    <property type="match status" value="1"/>
</dbReference>
<dbReference type="HOGENOM" id="CLU_038477_1_0_1"/>
<organism evidence="9">
    <name type="scientific">Capitella teleta</name>
    <name type="common">Polychaete worm</name>
    <dbReference type="NCBI Taxonomy" id="283909"/>
    <lineage>
        <taxon>Eukaryota</taxon>
        <taxon>Metazoa</taxon>
        <taxon>Spiralia</taxon>
        <taxon>Lophotrochozoa</taxon>
        <taxon>Annelida</taxon>
        <taxon>Polychaeta</taxon>
        <taxon>Sedentaria</taxon>
        <taxon>Scolecida</taxon>
        <taxon>Capitellidae</taxon>
        <taxon>Capitella</taxon>
    </lineage>
</organism>
<dbReference type="PANTHER" id="PTHR12322">
    <property type="entry name" value="DOUBLESEX AND MAB-3 RELATED TRANSCRIPTION FACTOR DMRT"/>
    <property type="match status" value="1"/>
</dbReference>
<dbReference type="OrthoDB" id="6162476at2759"/>
<dbReference type="OMA" id="FHYAMCP"/>
<dbReference type="Gene3D" id="4.10.1040.10">
    <property type="entry name" value="DM DNA-binding domain"/>
    <property type="match status" value="1"/>
</dbReference>
<dbReference type="Pfam" id="PF00751">
    <property type="entry name" value="DM"/>
    <property type="match status" value="1"/>
</dbReference>
<sequence length="426" mass="45007">MIMSSPSPLGGTPDASAPHPLFQMRGGDRFPRTPKCARCRNHGVVSALKGHKRFCRWRDCMCAKCTLIAERQRVMAAQVALRRQQAQEENEARELGLLYGPNGLLQLNAEGEAPRPAAGPAGAMQQSSGASCRSPPRSPFNMPSLAAREDSMPDDMNSSKYDADEDDVDEEADHDITSKRPRLDSDSQLAPSLRTPSPPSPSDATCTSTPEKSEGSTPCKLEPSADTIPAEAPCNLDVLRSARRPKSLSTASALASSAGRRPPIEVLAKLFPHMKRSVLQLVLQNSGGDLVQAIEQVLHNQAGVSHDAMTAAHAMAARSFLTSAAGTSAGLKSAFSPINSVVPATSSSPMRYPYPPSMAARGLFAMHAGYPPSMLPNFGYGYNAMAAAAAAAAASSAAAKPGSMPNPYLGLYSGSLPFNHQNPNDK</sequence>
<dbReference type="EnsemblMetazoa" id="CapteT228920">
    <property type="protein sequence ID" value="CapteP228920"/>
    <property type="gene ID" value="CapteG228920"/>
</dbReference>
<feature type="compositionally biased region" description="Acidic residues" evidence="7">
    <location>
        <begin position="163"/>
        <end position="173"/>
    </location>
</feature>
<evidence type="ECO:0000313" key="11">
    <source>
        <dbReference type="Proteomes" id="UP000014760"/>
    </source>
</evidence>
<dbReference type="EMBL" id="KB308705">
    <property type="protein sequence ID" value="ELT96965.1"/>
    <property type="molecule type" value="Genomic_DNA"/>
</dbReference>
<dbReference type="CDD" id="cd14370">
    <property type="entry name" value="CUE_DMA"/>
    <property type="match status" value="1"/>
</dbReference>
<dbReference type="GO" id="GO:0000978">
    <property type="term" value="F:RNA polymerase II cis-regulatory region sequence-specific DNA binding"/>
    <property type="evidence" value="ECO:0007669"/>
    <property type="project" value="TreeGrafter"/>
</dbReference>
<dbReference type="SUPFAM" id="SSF82927">
    <property type="entry name" value="Cysteine-rich DNA binding domain, (DM domain)"/>
    <property type="match status" value="1"/>
</dbReference>
<dbReference type="AlphaFoldDB" id="R7U1A0"/>
<dbReference type="InterPro" id="IPR026607">
    <property type="entry name" value="DMRT"/>
</dbReference>
<dbReference type="SUPFAM" id="SSF46934">
    <property type="entry name" value="UBA-like"/>
    <property type="match status" value="1"/>
</dbReference>
<keyword evidence="2 6" id="KW-0479">Metal-binding</keyword>
<dbReference type="InterPro" id="IPR009060">
    <property type="entry name" value="UBA-like_sf"/>
</dbReference>
<reference evidence="10" key="3">
    <citation type="submission" date="2015-06" db="UniProtKB">
        <authorList>
            <consortium name="EnsemblMetazoa"/>
        </authorList>
    </citation>
    <scope>IDENTIFICATION</scope>
</reference>
<dbReference type="InterPro" id="IPR036407">
    <property type="entry name" value="DM_DNA-bd_sf"/>
</dbReference>
<feature type="compositionally biased region" description="Basic and acidic residues" evidence="7">
    <location>
        <begin position="174"/>
        <end position="185"/>
    </location>
</feature>
<evidence type="ECO:0000256" key="4">
    <source>
        <dbReference type="ARBA" id="ARBA00023125"/>
    </source>
</evidence>
<feature type="DNA-binding region" description="DM" evidence="6">
    <location>
        <begin position="36"/>
        <end position="83"/>
    </location>
</feature>
<dbReference type="FunCoup" id="R7U1A0">
    <property type="interactions" value="46"/>
</dbReference>
<dbReference type="InterPro" id="IPR001275">
    <property type="entry name" value="DM_DNA-bd"/>
</dbReference>
<evidence type="ECO:0000313" key="10">
    <source>
        <dbReference type="EnsemblMetazoa" id="CapteP228920"/>
    </source>
</evidence>
<keyword evidence="5 6" id="KW-0539">Nucleus</keyword>
<evidence type="ECO:0000256" key="1">
    <source>
        <dbReference type="ARBA" id="ARBA00006834"/>
    </source>
</evidence>
<comment type="similarity">
    <text evidence="1">Belongs to the DMRT family.</text>
</comment>
<dbReference type="Pfam" id="PF03474">
    <property type="entry name" value="DMA"/>
    <property type="match status" value="1"/>
</dbReference>
<dbReference type="EMBL" id="AMQN01011122">
    <property type="status" value="NOT_ANNOTATED_CDS"/>
    <property type="molecule type" value="Genomic_DNA"/>
</dbReference>
<keyword evidence="11" id="KW-1185">Reference proteome</keyword>
<evidence type="ECO:0000256" key="5">
    <source>
        <dbReference type="ARBA" id="ARBA00023242"/>
    </source>
</evidence>
<dbReference type="PROSITE" id="PS50809">
    <property type="entry name" value="DM_2"/>
    <property type="match status" value="1"/>
</dbReference>
<comment type="subcellular location">
    <subcellularLocation>
        <location evidence="6">Nucleus</location>
    </subcellularLocation>
</comment>
<evidence type="ECO:0000256" key="3">
    <source>
        <dbReference type="ARBA" id="ARBA00022833"/>
    </source>
</evidence>
<evidence type="ECO:0000313" key="9">
    <source>
        <dbReference type="EMBL" id="ELT96965.1"/>
    </source>
</evidence>
<dbReference type="GO" id="GO:0046872">
    <property type="term" value="F:metal ion binding"/>
    <property type="evidence" value="ECO:0007669"/>
    <property type="project" value="UniProtKB-KW"/>
</dbReference>
<dbReference type="GO" id="GO:0000981">
    <property type="term" value="F:DNA-binding transcription factor activity, RNA polymerase II-specific"/>
    <property type="evidence" value="ECO:0007669"/>
    <property type="project" value="TreeGrafter"/>
</dbReference>
<feature type="compositionally biased region" description="Low complexity" evidence="7">
    <location>
        <begin position="112"/>
        <end position="123"/>
    </location>
</feature>
<dbReference type="FunFam" id="4.10.1040.10:FF:000001">
    <property type="entry name" value="doublesex- and mab-3-related transcription factor 1"/>
    <property type="match status" value="1"/>
</dbReference>
<dbReference type="GO" id="GO:0005634">
    <property type="term" value="C:nucleus"/>
    <property type="evidence" value="ECO:0007669"/>
    <property type="project" value="UniProtKB-SubCell"/>
</dbReference>
<feature type="region of interest" description="Disordered" evidence="7">
    <location>
        <begin position="1"/>
        <end position="22"/>
    </location>
</feature>
<name>R7U1A0_CAPTE</name>
<keyword evidence="3 6" id="KW-0862">Zinc</keyword>
<keyword evidence="4 6" id="KW-0238">DNA-binding</keyword>
<feature type="region of interest" description="Disordered" evidence="7">
    <location>
        <begin position="112"/>
        <end position="228"/>
    </location>
</feature>
<dbReference type="Proteomes" id="UP000014760">
    <property type="component" value="Unassembled WGS sequence"/>
</dbReference>
<dbReference type="GO" id="GO:0007548">
    <property type="term" value="P:sex differentiation"/>
    <property type="evidence" value="ECO:0007669"/>
    <property type="project" value="TreeGrafter"/>
</dbReference>
<reference evidence="11" key="1">
    <citation type="submission" date="2012-12" db="EMBL/GenBank/DDBJ databases">
        <authorList>
            <person name="Hellsten U."/>
            <person name="Grimwood J."/>
            <person name="Chapman J.A."/>
            <person name="Shapiro H."/>
            <person name="Aerts A."/>
            <person name="Otillar R.P."/>
            <person name="Terry A.Y."/>
            <person name="Boore J.L."/>
            <person name="Simakov O."/>
            <person name="Marletaz F."/>
            <person name="Cho S.-J."/>
            <person name="Edsinger-Gonzales E."/>
            <person name="Havlak P."/>
            <person name="Kuo D.-H."/>
            <person name="Larsson T."/>
            <person name="Lv J."/>
            <person name="Arendt D."/>
            <person name="Savage R."/>
            <person name="Osoegawa K."/>
            <person name="de Jong P."/>
            <person name="Lindberg D.R."/>
            <person name="Seaver E.C."/>
            <person name="Weisblat D.A."/>
            <person name="Putnam N.H."/>
            <person name="Grigoriev I.V."/>
            <person name="Rokhsar D.S."/>
        </authorList>
    </citation>
    <scope>NUCLEOTIDE SEQUENCE</scope>
    <source>
        <strain evidence="11">I ESC-2004</strain>
    </source>
</reference>
<evidence type="ECO:0000256" key="2">
    <source>
        <dbReference type="ARBA" id="ARBA00022723"/>
    </source>
</evidence>
<reference evidence="9 11" key="2">
    <citation type="journal article" date="2013" name="Nature">
        <title>Insights into bilaterian evolution from three spiralian genomes.</title>
        <authorList>
            <person name="Simakov O."/>
            <person name="Marletaz F."/>
            <person name="Cho S.J."/>
            <person name="Edsinger-Gonzales E."/>
            <person name="Havlak P."/>
            <person name="Hellsten U."/>
            <person name="Kuo D.H."/>
            <person name="Larsson T."/>
            <person name="Lv J."/>
            <person name="Arendt D."/>
            <person name="Savage R."/>
            <person name="Osoegawa K."/>
            <person name="de Jong P."/>
            <person name="Grimwood J."/>
            <person name="Chapman J.A."/>
            <person name="Shapiro H."/>
            <person name="Aerts A."/>
            <person name="Otillar R.P."/>
            <person name="Terry A.Y."/>
            <person name="Boore J.L."/>
            <person name="Grigoriev I.V."/>
            <person name="Lindberg D.R."/>
            <person name="Seaver E.C."/>
            <person name="Weisblat D.A."/>
            <person name="Putnam N.H."/>
            <person name="Rokhsar D.S."/>
        </authorList>
    </citation>
    <scope>NUCLEOTIDE SEQUENCE</scope>
    <source>
        <strain evidence="9 11">I ESC-2004</strain>
    </source>
</reference>
<evidence type="ECO:0000259" key="8">
    <source>
        <dbReference type="PROSITE" id="PS50809"/>
    </source>
</evidence>
<evidence type="ECO:0000256" key="7">
    <source>
        <dbReference type="SAM" id="MobiDB-lite"/>
    </source>
</evidence>
<feature type="domain" description="DM" evidence="8">
    <location>
        <begin position="36"/>
        <end position="83"/>
    </location>
</feature>
<protein>
    <recommendedName>
        <fullName evidence="8">DM domain-containing protein</fullName>
    </recommendedName>
</protein>
<dbReference type="PROSITE" id="PS40000">
    <property type="entry name" value="DM_1"/>
    <property type="match status" value="1"/>
</dbReference>
<dbReference type="STRING" id="283909.R7U1A0"/>
<evidence type="ECO:0000256" key="6">
    <source>
        <dbReference type="PROSITE-ProRule" id="PRU00070"/>
    </source>
</evidence>
<gene>
    <name evidence="9" type="ORF">CAPTEDRAFT_228920</name>
</gene>
<dbReference type="InterPro" id="IPR005173">
    <property type="entry name" value="DMA"/>
</dbReference>